<comment type="caution">
    <text evidence="1">The sequence shown here is derived from an EMBL/GenBank/DDBJ whole genome shotgun (WGS) entry which is preliminary data.</text>
</comment>
<dbReference type="EMBL" id="CAJVQC010167341">
    <property type="protein sequence ID" value="CAG8849780.1"/>
    <property type="molecule type" value="Genomic_DNA"/>
</dbReference>
<accession>A0ACA9SXK7</accession>
<dbReference type="Proteomes" id="UP000789920">
    <property type="component" value="Unassembled WGS sequence"/>
</dbReference>
<name>A0ACA9SXK7_9GLOM</name>
<keyword evidence="2" id="KW-1185">Reference proteome</keyword>
<organism evidence="1 2">
    <name type="scientific">Racocetra persica</name>
    <dbReference type="NCBI Taxonomy" id="160502"/>
    <lineage>
        <taxon>Eukaryota</taxon>
        <taxon>Fungi</taxon>
        <taxon>Fungi incertae sedis</taxon>
        <taxon>Mucoromycota</taxon>
        <taxon>Glomeromycotina</taxon>
        <taxon>Glomeromycetes</taxon>
        <taxon>Diversisporales</taxon>
        <taxon>Gigasporaceae</taxon>
        <taxon>Racocetra</taxon>
    </lineage>
</organism>
<evidence type="ECO:0000313" key="2">
    <source>
        <dbReference type="Proteomes" id="UP000789920"/>
    </source>
</evidence>
<reference evidence="1" key="1">
    <citation type="submission" date="2021-06" db="EMBL/GenBank/DDBJ databases">
        <authorList>
            <person name="Kallberg Y."/>
            <person name="Tangrot J."/>
            <person name="Rosling A."/>
        </authorList>
    </citation>
    <scope>NUCLEOTIDE SEQUENCE</scope>
    <source>
        <strain evidence="1">MA461A</strain>
    </source>
</reference>
<feature type="non-terminal residue" evidence="1">
    <location>
        <position position="171"/>
    </location>
</feature>
<sequence length="171" mass="19313">MVDESTRGETKVLIICISYWNHIKEKPTITIVKIKDLINCNSETVSTAVLEVCQQNGINPQKCHFWLTDNMAYMSSEVNGVVAKFNSLAASKSFWISCGLHAIHIALIYFENTAFGKLDSVKGLSLKKHPYNLLSLAFYLHDGYNISDKDSPLNLKSGMLKELYKIVFNFE</sequence>
<gene>
    <name evidence="1" type="ORF">RPERSI_LOCUS35768</name>
</gene>
<evidence type="ECO:0000313" key="1">
    <source>
        <dbReference type="EMBL" id="CAG8849780.1"/>
    </source>
</evidence>
<proteinExistence type="predicted"/>
<protein>
    <submittedName>
        <fullName evidence="1">22790_t:CDS:1</fullName>
    </submittedName>
</protein>